<evidence type="ECO:0000313" key="4">
    <source>
        <dbReference type="Proteomes" id="UP000307602"/>
    </source>
</evidence>
<dbReference type="GO" id="GO:0046872">
    <property type="term" value="F:metal ion binding"/>
    <property type="evidence" value="ECO:0007669"/>
    <property type="project" value="InterPro"/>
</dbReference>
<dbReference type="PROSITE" id="PS50975">
    <property type="entry name" value="ATP_GRASP"/>
    <property type="match status" value="1"/>
</dbReference>
<dbReference type="Proteomes" id="UP000307602">
    <property type="component" value="Unassembled WGS sequence"/>
</dbReference>
<dbReference type="GO" id="GO:0005524">
    <property type="term" value="F:ATP binding"/>
    <property type="evidence" value="ECO:0007669"/>
    <property type="project" value="UniProtKB-UniRule"/>
</dbReference>
<keyword evidence="1" id="KW-0067">ATP-binding</keyword>
<evidence type="ECO:0000259" key="2">
    <source>
        <dbReference type="PROSITE" id="PS50975"/>
    </source>
</evidence>
<feature type="domain" description="ATP-grasp" evidence="2">
    <location>
        <begin position="108"/>
        <end position="291"/>
    </location>
</feature>
<evidence type="ECO:0000256" key="1">
    <source>
        <dbReference type="PROSITE-ProRule" id="PRU00409"/>
    </source>
</evidence>
<dbReference type="RefSeq" id="WP_135878012.1">
    <property type="nucleotide sequence ID" value="NZ_SRSO01000022.1"/>
</dbReference>
<dbReference type="EMBL" id="SRSO01000022">
    <property type="protein sequence ID" value="TGV01584.1"/>
    <property type="molecule type" value="Genomic_DNA"/>
</dbReference>
<keyword evidence="4" id="KW-1185">Reference proteome</keyword>
<name>A0A4V3P4I4_9FLAO</name>
<evidence type="ECO:0000313" key="3">
    <source>
        <dbReference type="EMBL" id="TGV01584.1"/>
    </source>
</evidence>
<dbReference type="InterPro" id="IPR011761">
    <property type="entry name" value="ATP-grasp"/>
</dbReference>
<dbReference type="OrthoDB" id="9803907at2"/>
<dbReference type="Pfam" id="PF21360">
    <property type="entry name" value="PylC-like_N"/>
    <property type="match status" value="1"/>
</dbReference>
<dbReference type="Gene3D" id="3.30.1490.20">
    <property type="entry name" value="ATP-grasp fold, A domain"/>
    <property type="match status" value="1"/>
</dbReference>
<dbReference type="Pfam" id="PF15632">
    <property type="entry name" value="ATPgrasp_Ter"/>
    <property type="match status" value="1"/>
</dbReference>
<sequence>MSNILITSAGRRVSLVKAFIKELKLIDEQGQVFVTDALPELSAAAQVAHKAFEICKIDSNRYIDVLYKICIKNKVEVIIPTLDTELLILSENHEKFLEANIKIVLSDKALIKKSGNKLKTHKLFEKIGVGTSKIYSKNKYKLPLFIKPKNGSNSSENYIIKNKNQISKYMLESRSLCFFEYLDHDLYDEYTCDLYYSKASDLKCVIPRKRIEIRAGEVSKGITKKNEVKTFLERNFSSLNGARGCITVQVFMHKVNKEIKGIEINPRFGGGFPLSYLAGGNYPKWIIWEYILNKNLDYYDDWKADLLMLRYDDEILVNDYKD</sequence>
<keyword evidence="1" id="KW-0547">Nucleotide-binding</keyword>
<dbReference type="InterPro" id="IPR048764">
    <property type="entry name" value="PylC_N"/>
</dbReference>
<gene>
    <name evidence="3" type="ORF">EM932_14990</name>
</gene>
<proteinExistence type="predicted"/>
<protein>
    <submittedName>
        <fullName evidence="3">ATP-grasp domain-containing protein</fullName>
    </submittedName>
</protein>
<comment type="caution">
    <text evidence="3">The sequence shown here is derived from an EMBL/GenBank/DDBJ whole genome shotgun (WGS) entry which is preliminary data.</text>
</comment>
<dbReference type="AlphaFoldDB" id="A0A4V3P4I4"/>
<accession>A0A4V3P4I4</accession>
<reference evidence="3 4" key="1">
    <citation type="submission" date="2019-04" db="EMBL/GenBank/DDBJ databases">
        <authorList>
            <person name="Liu A."/>
        </authorList>
    </citation>
    <scope>NUCLEOTIDE SEQUENCE [LARGE SCALE GENOMIC DNA]</scope>
    <source>
        <strain evidence="3 4">RZ03</strain>
    </source>
</reference>
<organism evidence="3 4">
    <name type="scientific">Flavivirga rizhaonensis</name>
    <dbReference type="NCBI Taxonomy" id="2559571"/>
    <lineage>
        <taxon>Bacteria</taxon>
        <taxon>Pseudomonadati</taxon>
        <taxon>Bacteroidota</taxon>
        <taxon>Flavobacteriia</taxon>
        <taxon>Flavobacteriales</taxon>
        <taxon>Flavobacteriaceae</taxon>
        <taxon>Flavivirga</taxon>
    </lineage>
</organism>
<dbReference type="Gene3D" id="3.40.50.20">
    <property type="match status" value="1"/>
</dbReference>
<dbReference type="SUPFAM" id="SSF56059">
    <property type="entry name" value="Glutathione synthetase ATP-binding domain-like"/>
    <property type="match status" value="1"/>
</dbReference>
<dbReference type="Gene3D" id="3.30.470.20">
    <property type="entry name" value="ATP-grasp fold, B domain"/>
    <property type="match status" value="1"/>
</dbReference>
<dbReference type="InterPro" id="IPR013815">
    <property type="entry name" value="ATP_grasp_subdomain_1"/>
</dbReference>